<dbReference type="Proteomes" id="UP000322214">
    <property type="component" value="Chromosome"/>
</dbReference>
<dbReference type="InterPro" id="IPR035086">
    <property type="entry name" value="DgcN-like_C"/>
</dbReference>
<evidence type="ECO:0000313" key="4">
    <source>
        <dbReference type="Proteomes" id="UP000322214"/>
    </source>
</evidence>
<dbReference type="EMBL" id="CP042912">
    <property type="protein sequence ID" value="QEG21889.1"/>
    <property type="molecule type" value="Genomic_DNA"/>
</dbReference>
<dbReference type="Pfam" id="PF07755">
    <property type="entry name" value="DUF1611"/>
    <property type="match status" value="1"/>
</dbReference>
<dbReference type="AlphaFoldDB" id="A0A5B9P8W5"/>
<protein>
    <recommendedName>
        <fullName evidence="5">DUF1611 domain-containing protein</fullName>
    </recommendedName>
</protein>
<gene>
    <name evidence="3" type="ORF">MFFC18_17500</name>
</gene>
<dbReference type="Gene3D" id="3.40.50.720">
    <property type="entry name" value="NAD(P)-binding Rossmann-like Domain"/>
    <property type="match status" value="1"/>
</dbReference>
<dbReference type="OrthoDB" id="9778498at2"/>
<name>A0A5B9P8W5_9BACT</name>
<dbReference type="PANTHER" id="PTHR40690">
    <property type="entry name" value="GLL3100 PROTEIN"/>
    <property type="match status" value="1"/>
</dbReference>
<keyword evidence="4" id="KW-1185">Reference proteome</keyword>
<dbReference type="PANTHER" id="PTHR40690:SF1">
    <property type="entry name" value="DUF1611 DOMAIN-CONTAINING PROTEIN"/>
    <property type="match status" value="1"/>
</dbReference>
<feature type="domain" description="D-glutamate N-acetyltransferase-like C-terminal" evidence="1">
    <location>
        <begin position="150"/>
        <end position="348"/>
    </location>
</feature>
<sequence length="362" mass="39178">MLELQPYSVEQSLRSHRAITLLTQGFSNLFVAKTAISMLRYRGADIVAILDDQVDETNAAELFQVSGEFGQIPVAKEIPKDSDALYIGIAPPGGKLPSEWRPVVLNAIRMKMDIVSGLHDFLSADPEFVALAEANDVQLIDVRQNQITEIATGQPFRPDCLRILSVGQDCSVGKMVATLEVNRGLVERGFDSQFLASGQTGIMITGTGVPVDCVAADFANGAVEDLVRRNDQHDFVLVEGQGSISHPAFSAVTLGLLHGCRPDGMIFCYEAGRQQIKGLNDLDLPSIASQMNALETMANLLNESRFIGVAVNTRMLTPDDAKAEVARIEQEFGLPACDVYRDGADKLVDACIALKQDKGIAQ</sequence>
<feature type="domain" description="D-glutamate N-acetyltransferase-like N-terminal" evidence="2">
    <location>
        <begin position="75"/>
        <end position="144"/>
    </location>
</feature>
<reference evidence="3 4" key="1">
    <citation type="submission" date="2019-08" db="EMBL/GenBank/DDBJ databases">
        <title>Deep-cultivation of Planctomycetes and their phenomic and genomic characterization uncovers novel biology.</title>
        <authorList>
            <person name="Wiegand S."/>
            <person name="Jogler M."/>
            <person name="Boedeker C."/>
            <person name="Pinto D."/>
            <person name="Vollmers J."/>
            <person name="Rivas-Marin E."/>
            <person name="Kohn T."/>
            <person name="Peeters S.H."/>
            <person name="Heuer A."/>
            <person name="Rast P."/>
            <person name="Oberbeckmann S."/>
            <person name="Bunk B."/>
            <person name="Jeske O."/>
            <person name="Meyerdierks A."/>
            <person name="Storesund J.E."/>
            <person name="Kallscheuer N."/>
            <person name="Luecker S."/>
            <person name="Lage O.M."/>
            <person name="Pohl T."/>
            <person name="Merkel B.J."/>
            <person name="Hornburger P."/>
            <person name="Mueller R.-W."/>
            <person name="Bruemmer F."/>
            <person name="Labrenz M."/>
            <person name="Spormann A.M."/>
            <person name="Op den Camp H."/>
            <person name="Overmann J."/>
            <person name="Amann R."/>
            <person name="Jetten M.S.M."/>
            <person name="Mascher T."/>
            <person name="Medema M.H."/>
            <person name="Devos D.P."/>
            <person name="Kaster A.-K."/>
            <person name="Ovreas L."/>
            <person name="Rohde M."/>
            <person name="Galperin M.Y."/>
            <person name="Jogler C."/>
        </authorList>
    </citation>
    <scope>NUCLEOTIDE SEQUENCE [LARGE SCALE GENOMIC DNA]</scope>
    <source>
        <strain evidence="3 4">FC18</strain>
    </source>
</reference>
<dbReference type="STRING" id="980251.GCA_001642875_03351"/>
<dbReference type="InterPro" id="IPR011669">
    <property type="entry name" value="DgcN-like"/>
</dbReference>
<evidence type="ECO:0000313" key="3">
    <source>
        <dbReference type="EMBL" id="QEG21889.1"/>
    </source>
</evidence>
<dbReference type="Pfam" id="PF17396">
    <property type="entry name" value="DUF1611_N"/>
    <property type="match status" value="1"/>
</dbReference>
<evidence type="ECO:0008006" key="5">
    <source>
        <dbReference type="Google" id="ProtNLM"/>
    </source>
</evidence>
<dbReference type="InterPro" id="IPR035402">
    <property type="entry name" value="DgcN-like_N"/>
</dbReference>
<dbReference type="RefSeq" id="WP_075085649.1">
    <property type="nucleotide sequence ID" value="NZ_CP042912.1"/>
</dbReference>
<dbReference type="InterPro" id="IPR027417">
    <property type="entry name" value="P-loop_NTPase"/>
</dbReference>
<dbReference type="KEGG" id="mff:MFFC18_17500"/>
<proteinExistence type="predicted"/>
<evidence type="ECO:0000259" key="1">
    <source>
        <dbReference type="Pfam" id="PF07755"/>
    </source>
</evidence>
<dbReference type="Gene3D" id="3.40.50.300">
    <property type="entry name" value="P-loop containing nucleotide triphosphate hydrolases"/>
    <property type="match status" value="1"/>
</dbReference>
<dbReference type="PIRSF" id="PIRSF026760">
    <property type="entry name" value="UCP026760"/>
    <property type="match status" value="1"/>
</dbReference>
<dbReference type="SUPFAM" id="SSF52540">
    <property type="entry name" value="P-loop containing nucleoside triphosphate hydrolases"/>
    <property type="match status" value="1"/>
</dbReference>
<evidence type="ECO:0000259" key="2">
    <source>
        <dbReference type="Pfam" id="PF17396"/>
    </source>
</evidence>
<accession>A0A5B9P8W5</accession>
<organism evidence="3 4">
    <name type="scientific">Mariniblastus fucicola</name>
    <dbReference type="NCBI Taxonomy" id="980251"/>
    <lineage>
        <taxon>Bacteria</taxon>
        <taxon>Pseudomonadati</taxon>
        <taxon>Planctomycetota</taxon>
        <taxon>Planctomycetia</taxon>
        <taxon>Pirellulales</taxon>
        <taxon>Pirellulaceae</taxon>
        <taxon>Mariniblastus</taxon>
    </lineage>
</organism>